<dbReference type="Pfam" id="PF00069">
    <property type="entry name" value="Pkinase"/>
    <property type="match status" value="1"/>
</dbReference>
<evidence type="ECO:0000256" key="3">
    <source>
        <dbReference type="ARBA" id="ARBA00022679"/>
    </source>
</evidence>
<dbReference type="PROSITE" id="PS00107">
    <property type="entry name" value="PROTEIN_KINASE_ATP"/>
    <property type="match status" value="1"/>
</dbReference>
<dbReference type="STRING" id="2018661.A0A2A2LDU0"/>
<proteinExistence type="inferred from homology"/>
<dbReference type="AlphaFoldDB" id="A0A2A2LDU0"/>
<evidence type="ECO:0000256" key="4">
    <source>
        <dbReference type="ARBA" id="ARBA00022741"/>
    </source>
</evidence>
<dbReference type="SMART" id="SM00220">
    <property type="entry name" value="S_TKc"/>
    <property type="match status" value="1"/>
</dbReference>
<dbReference type="GO" id="GO:0007165">
    <property type="term" value="P:signal transduction"/>
    <property type="evidence" value="ECO:0007669"/>
    <property type="project" value="TreeGrafter"/>
</dbReference>
<feature type="domain" description="Protein kinase" evidence="9">
    <location>
        <begin position="61"/>
        <end position="350"/>
    </location>
</feature>
<feature type="binding site" evidence="7">
    <location>
        <position position="90"/>
    </location>
    <ligand>
        <name>ATP</name>
        <dbReference type="ChEBI" id="CHEBI:30616"/>
    </ligand>
</feature>
<keyword evidence="4 7" id="KW-0547">Nucleotide-binding</keyword>
<dbReference type="FunFam" id="1.10.510.10:FF:000624">
    <property type="entry name" value="Mitogen-activated protein kinase"/>
    <property type="match status" value="1"/>
</dbReference>
<dbReference type="InterPro" id="IPR000719">
    <property type="entry name" value="Prot_kinase_dom"/>
</dbReference>
<dbReference type="GO" id="GO:0030332">
    <property type="term" value="F:cyclin binding"/>
    <property type="evidence" value="ECO:0007669"/>
    <property type="project" value="TreeGrafter"/>
</dbReference>
<dbReference type="Gene3D" id="1.10.510.10">
    <property type="entry name" value="Transferase(Phosphotransferase) domain 1"/>
    <property type="match status" value="1"/>
</dbReference>
<keyword evidence="2 8" id="KW-0723">Serine/threonine-protein kinase</keyword>
<dbReference type="SUPFAM" id="SSF56112">
    <property type="entry name" value="Protein kinase-like (PK-like)"/>
    <property type="match status" value="1"/>
</dbReference>
<keyword evidence="11" id="KW-1185">Reference proteome</keyword>
<dbReference type="PROSITE" id="PS00108">
    <property type="entry name" value="PROTEIN_KINASE_ST"/>
    <property type="match status" value="1"/>
</dbReference>
<evidence type="ECO:0000256" key="7">
    <source>
        <dbReference type="PROSITE-ProRule" id="PRU10141"/>
    </source>
</evidence>
<evidence type="ECO:0000256" key="6">
    <source>
        <dbReference type="ARBA" id="ARBA00022840"/>
    </source>
</evidence>
<protein>
    <recommendedName>
        <fullName evidence="9">Protein kinase domain-containing protein</fullName>
    </recommendedName>
</protein>
<dbReference type="InterPro" id="IPR008271">
    <property type="entry name" value="Ser/Thr_kinase_AS"/>
</dbReference>
<dbReference type="GO" id="GO:0005737">
    <property type="term" value="C:cytoplasm"/>
    <property type="evidence" value="ECO:0007669"/>
    <property type="project" value="TreeGrafter"/>
</dbReference>
<dbReference type="EMBL" id="LIAE01006854">
    <property type="protein sequence ID" value="PAV84406.1"/>
    <property type="molecule type" value="Genomic_DNA"/>
</dbReference>
<reference evidence="10 11" key="1">
    <citation type="journal article" date="2017" name="Curr. Biol.">
        <title>Genome architecture and evolution of a unichromosomal asexual nematode.</title>
        <authorList>
            <person name="Fradin H."/>
            <person name="Zegar C."/>
            <person name="Gutwein M."/>
            <person name="Lucas J."/>
            <person name="Kovtun M."/>
            <person name="Corcoran D."/>
            <person name="Baugh L.R."/>
            <person name="Kiontke K."/>
            <person name="Gunsalus K."/>
            <person name="Fitch D.H."/>
            <person name="Piano F."/>
        </authorList>
    </citation>
    <scope>NUCLEOTIDE SEQUENCE [LARGE SCALE GENOMIC DNA]</scope>
    <source>
        <strain evidence="10">PF1309</strain>
    </source>
</reference>
<dbReference type="GO" id="GO:0010468">
    <property type="term" value="P:regulation of gene expression"/>
    <property type="evidence" value="ECO:0007669"/>
    <property type="project" value="TreeGrafter"/>
</dbReference>
<dbReference type="InterPro" id="IPR017441">
    <property type="entry name" value="Protein_kinase_ATP_BS"/>
</dbReference>
<sequence length="351" mass="40328">MPLCSFVLFQLQTMFDQFILSDILQVFITIQVMPVMGEINGNGIGNGSDQQGIRANQIRHFDIKEVLGRGAYGMVYRVIDKYTRKEYALKKVVVQLTDEGIPQSVLREVATMQSFKSFQHKNVIEMHDVFHEVLENKHGGQSLHINIIMEKCQWDLYTFLKEIPSYMPEHQIKILSRQIFEGLDYLHSRNIVHRDLKPQNIMVNPDLSLKIVDFGLSRNYNTNTAFTTVVVTLWYRSPELLLQCSYRSGVDIWAAGCIVAEMYERTPLFPGQSEAQQLSLIFQKLGLPSSEEWPSNSVVSRNSFPEHQPLPFTTLCPRISPLATSLVACCLRFDDSKRITTRTALRHPYFC</sequence>
<evidence type="ECO:0000313" key="11">
    <source>
        <dbReference type="Proteomes" id="UP000218231"/>
    </source>
</evidence>
<dbReference type="Proteomes" id="UP000218231">
    <property type="component" value="Unassembled WGS sequence"/>
</dbReference>
<dbReference type="OrthoDB" id="1732493at2759"/>
<organism evidence="10 11">
    <name type="scientific">Diploscapter pachys</name>
    <dbReference type="NCBI Taxonomy" id="2018661"/>
    <lineage>
        <taxon>Eukaryota</taxon>
        <taxon>Metazoa</taxon>
        <taxon>Ecdysozoa</taxon>
        <taxon>Nematoda</taxon>
        <taxon>Chromadorea</taxon>
        <taxon>Rhabditida</taxon>
        <taxon>Rhabditina</taxon>
        <taxon>Rhabditomorpha</taxon>
        <taxon>Rhabditoidea</taxon>
        <taxon>Rhabditidae</taxon>
        <taxon>Diploscapter</taxon>
    </lineage>
</organism>
<evidence type="ECO:0000256" key="8">
    <source>
        <dbReference type="RuleBase" id="RU000304"/>
    </source>
</evidence>
<keyword evidence="5" id="KW-0418">Kinase</keyword>
<keyword evidence="6 7" id="KW-0067">ATP-binding</keyword>
<evidence type="ECO:0000256" key="2">
    <source>
        <dbReference type="ARBA" id="ARBA00022527"/>
    </source>
</evidence>
<comment type="similarity">
    <text evidence="1">Belongs to the protein kinase superfamily. CMGC Ser/Thr protein kinase family. CDC2/CDKX subfamily.</text>
</comment>
<dbReference type="GO" id="GO:0010389">
    <property type="term" value="P:regulation of G2/M transition of mitotic cell cycle"/>
    <property type="evidence" value="ECO:0007669"/>
    <property type="project" value="TreeGrafter"/>
</dbReference>
<dbReference type="GO" id="GO:0004693">
    <property type="term" value="F:cyclin-dependent protein serine/threonine kinase activity"/>
    <property type="evidence" value="ECO:0007669"/>
    <property type="project" value="TreeGrafter"/>
</dbReference>
<dbReference type="Gene3D" id="3.30.200.20">
    <property type="entry name" value="Phosphorylase Kinase, domain 1"/>
    <property type="match status" value="1"/>
</dbReference>
<comment type="caution">
    <text evidence="10">The sequence shown here is derived from an EMBL/GenBank/DDBJ whole genome shotgun (WGS) entry which is preliminary data.</text>
</comment>
<dbReference type="GO" id="GO:0005634">
    <property type="term" value="C:nucleus"/>
    <property type="evidence" value="ECO:0007669"/>
    <property type="project" value="TreeGrafter"/>
</dbReference>
<dbReference type="PANTHER" id="PTHR24056">
    <property type="entry name" value="CELL DIVISION PROTEIN KINASE"/>
    <property type="match status" value="1"/>
</dbReference>
<dbReference type="InterPro" id="IPR011009">
    <property type="entry name" value="Kinase-like_dom_sf"/>
</dbReference>
<dbReference type="GO" id="GO:0000082">
    <property type="term" value="P:G1/S transition of mitotic cell cycle"/>
    <property type="evidence" value="ECO:0007669"/>
    <property type="project" value="TreeGrafter"/>
</dbReference>
<accession>A0A2A2LDU0</accession>
<evidence type="ECO:0000256" key="1">
    <source>
        <dbReference type="ARBA" id="ARBA00006485"/>
    </source>
</evidence>
<evidence type="ECO:0000313" key="10">
    <source>
        <dbReference type="EMBL" id="PAV84406.1"/>
    </source>
</evidence>
<evidence type="ECO:0000256" key="5">
    <source>
        <dbReference type="ARBA" id="ARBA00022777"/>
    </source>
</evidence>
<gene>
    <name evidence="10" type="ORF">WR25_19995</name>
</gene>
<dbReference type="GO" id="GO:0000307">
    <property type="term" value="C:cyclin-dependent protein kinase holoenzyme complex"/>
    <property type="evidence" value="ECO:0007669"/>
    <property type="project" value="TreeGrafter"/>
</dbReference>
<evidence type="ECO:0000259" key="9">
    <source>
        <dbReference type="PROSITE" id="PS50011"/>
    </source>
</evidence>
<dbReference type="GO" id="GO:0005524">
    <property type="term" value="F:ATP binding"/>
    <property type="evidence" value="ECO:0007669"/>
    <property type="project" value="UniProtKB-UniRule"/>
</dbReference>
<keyword evidence="3" id="KW-0808">Transferase</keyword>
<name>A0A2A2LDU0_9BILA</name>
<dbReference type="PANTHER" id="PTHR24056:SF472">
    <property type="entry name" value="CYCLIN-DEPENDENT KINASE 4, ISOFORM A"/>
    <property type="match status" value="1"/>
</dbReference>
<dbReference type="InterPro" id="IPR050108">
    <property type="entry name" value="CDK"/>
</dbReference>
<dbReference type="PROSITE" id="PS50011">
    <property type="entry name" value="PROTEIN_KINASE_DOM"/>
    <property type="match status" value="1"/>
</dbReference>